<reference evidence="1" key="1">
    <citation type="submission" date="2022-02" db="EMBL/GenBank/DDBJ databases">
        <authorList>
            <person name="Henning P.M."/>
            <person name="McCubbin A.G."/>
            <person name="Shore J.S."/>
        </authorList>
    </citation>
    <scope>NUCLEOTIDE SEQUENCE</scope>
    <source>
        <strain evidence="1">F60SS</strain>
        <tissue evidence="1">Leaves</tissue>
    </source>
</reference>
<proteinExistence type="predicted"/>
<dbReference type="Proteomes" id="UP001141552">
    <property type="component" value="Unassembled WGS sequence"/>
</dbReference>
<protein>
    <submittedName>
        <fullName evidence="1">Uncharacterized protein</fullName>
    </submittedName>
</protein>
<name>A0A9Q0GI06_9ROSI</name>
<keyword evidence="2" id="KW-1185">Reference proteome</keyword>
<comment type="caution">
    <text evidence="1">The sequence shown here is derived from an EMBL/GenBank/DDBJ whole genome shotgun (WGS) entry which is preliminary data.</text>
</comment>
<dbReference type="AlphaFoldDB" id="A0A9Q0GI06"/>
<evidence type="ECO:0000313" key="2">
    <source>
        <dbReference type="Proteomes" id="UP001141552"/>
    </source>
</evidence>
<reference evidence="1" key="2">
    <citation type="journal article" date="2023" name="Plants (Basel)">
        <title>Annotation of the Turnera subulata (Passifloraceae) Draft Genome Reveals the S-Locus Evolved after the Divergence of Turneroideae from Passifloroideae in a Stepwise Manner.</title>
        <authorList>
            <person name="Henning P.M."/>
            <person name="Roalson E.H."/>
            <person name="Mir W."/>
            <person name="McCubbin A.G."/>
            <person name="Shore J.S."/>
        </authorList>
    </citation>
    <scope>NUCLEOTIDE SEQUENCE</scope>
    <source>
        <strain evidence="1">F60SS</strain>
    </source>
</reference>
<gene>
    <name evidence="1" type="ORF">Tsubulata_000634</name>
</gene>
<dbReference type="EMBL" id="JAKUCV010000418">
    <property type="protein sequence ID" value="KAJ4850151.1"/>
    <property type="molecule type" value="Genomic_DNA"/>
</dbReference>
<accession>A0A9Q0GI06</accession>
<sequence>MDDSGGSSSRVSWGRWWWQSSWGQTPSCGNHRDDAIFLPGDSMGPALSEMYQQQQQQNSLLRMIPRGQGSNSKWRTRHWLMLRDT</sequence>
<evidence type="ECO:0000313" key="1">
    <source>
        <dbReference type="EMBL" id="KAJ4850151.1"/>
    </source>
</evidence>
<organism evidence="1 2">
    <name type="scientific">Turnera subulata</name>
    <dbReference type="NCBI Taxonomy" id="218843"/>
    <lineage>
        <taxon>Eukaryota</taxon>
        <taxon>Viridiplantae</taxon>
        <taxon>Streptophyta</taxon>
        <taxon>Embryophyta</taxon>
        <taxon>Tracheophyta</taxon>
        <taxon>Spermatophyta</taxon>
        <taxon>Magnoliopsida</taxon>
        <taxon>eudicotyledons</taxon>
        <taxon>Gunneridae</taxon>
        <taxon>Pentapetalae</taxon>
        <taxon>rosids</taxon>
        <taxon>fabids</taxon>
        <taxon>Malpighiales</taxon>
        <taxon>Passifloraceae</taxon>
        <taxon>Turnera</taxon>
    </lineage>
</organism>